<sequence length="370" mass="42135">MQKLKVIHVVHDFLFGGIESYLFYLVQAQLQNPALEITILCCQREEKVANPRIKALPVHILYVPIKPFDIGIAKYKRISTIVSGYDIAQLHIFKPLLLIALAQSGSRVVFTVHTAGAVRREQTFYQKLKAQFQVWQLNKQCHGIVNNSRYSQQYWQEKGLRAPNNAVIYNGVQFNLSVESELVYERYPFLRGKFIVGTTSRFINWKRVDYLIRGFAKLAQENQEARLLLVGDGTEMDNLKKLVDELQLNEAVLFTGFQKNVTAYQSIMDVCVFPSVSEPFGLVAIECMHLGKPVVVMQDGGGLTELLSQVEPGHIVEDIHQLSELLLSLSHLPSDNMAHSGKRVAFAEHFNVLNIEKEYFHYYKTIAAYA</sequence>
<evidence type="ECO:0000259" key="2">
    <source>
        <dbReference type="Pfam" id="PF13439"/>
    </source>
</evidence>
<dbReference type="InterPro" id="IPR001296">
    <property type="entry name" value="Glyco_trans_1"/>
</dbReference>
<dbReference type="Proteomes" id="UP001597545">
    <property type="component" value="Unassembled WGS sequence"/>
</dbReference>
<evidence type="ECO:0000313" key="3">
    <source>
        <dbReference type="EMBL" id="MFD2549459.1"/>
    </source>
</evidence>
<evidence type="ECO:0000313" key="4">
    <source>
        <dbReference type="Proteomes" id="UP001597545"/>
    </source>
</evidence>
<comment type="caution">
    <text evidence="3">The sequence shown here is derived from an EMBL/GenBank/DDBJ whole genome shotgun (WGS) entry which is preliminary data.</text>
</comment>
<dbReference type="SUPFAM" id="SSF53756">
    <property type="entry name" value="UDP-Glycosyltransferase/glycogen phosphorylase"/>
    <property type="match status" value="1"/>
</dbReference>
<accession>A0ABW5KMC1</accession>
<keyword evidence="4" id="KW-1185">Reference proteome</keyword>
<dbReference type="Gene3D" id="3.40.50.2000">
    <property type="entry name" value="Glycogen Phosphorylase B"/>
    <property type="match status" value="2"/>
</dbReference>
<dbReference type="EMBL" id="JBHULR010000015">
    <property type="protein sequence ID" value="MFD2549459.1"/>
    <property type="molecule type" value="Genomic_DNA"/>
</dbReference>
<feature type="domain" description="Glycosyl transferase family 1" evidence="1">
    <location>
        <begin position="192"/>
        <end position="333"/>
    </location>
</feature>
<name>A0ABW5KMC1_9SPHI</name>
<keyword evidence="3" id="KW-0808">Transferase</keyword>
<dbReference type="Pfam" id="PF00534">
    <property type="entry name" value="Glycos_transf_1"/>
    <property type="match status" value="1"/>
</dbReference>
<dbReference type="GO" id="GO:0016757">
    <property type="term" value="F:glycosyltransferase activity"/>
    <property type="evidence" value="ECO:0007669"/>
    <property type="project" value="UniProtKB-KW"/>
</dbReference>
<dbReference type="InterPro" id="IPR028098">
    <property type="entry name" value="Glyco_trans_4-like_N"/>
</dbReference>
<dbReference type="EC" id="2.4.-.-" evidence="3"/>
<proteinExistence type="predicted"/>
<gene>
    <name evidence="3" type="ORF">ACFSR5_17555</name>
</gene>
<dbReference type="RefSeq" id="WP_380905776.1">
    <property type="nucleotide sequence ID" value="NZ_JBHUEG010000012.1"/>
</dbReference>
<protein>
    <submittedName>
        <fullName evidence="3">Glycosyltransferase family 4 protein</fullName>
        <ecNumber evidence="3">2.4.-.-</ecNumber>
    </submittedName>
</protein>
<evidence type="ECO:0000259" key="1">
    <source>
        <dbReference type="Pfam" id="PF00534"/>
    </source>
</evidence>
<dbReference type="CDD" id="cd03801">
    <property type="entry name" value="GT4_PimA-like"/>
    <property type="match status" value="1"/>
</dbReference>
<organism evidence="3 4">
    <name type="scientific">Sphingobacterium suaedae</name>
    <dbReference type="NCBI Taxonomy" id="1686402"/>
    <lineage>
        <taxon>Bacteria</taxon>
        <taxon>Pseudomonadati</taxon>
        <taxon>Bacteroidota</taxon>
        <taxon>Sphingobacteriia</taxon>
        <taxon>Sphingobacteriales</taxon>
        <taxon>Sphingobacteriaceae</taxon>
        <taxon>Sphingobacterium</taxon>
    </lineage>
</organism>
<dbReference type="InterPro" id="IPR050194">
    <property type="entry name" value="Glycosyltransferase_grp1"/>
</dbReference>
<feature type="domain" description="Glycosyltransferase subfamily 4-like N-terminal" evidence="2">
    <location>
        <begin position="15"/>
        <end position="172"/>
    </location>
</feature>
<reference evidence="4" key="1">
    <citation type="journal article" date="2019" name="Int. J. Syst. Evol. Microbiol.">
        <title>The Global Catalogue of Microorganisms (GCM) 10K type strain sequencing project: providing services to taxonomists for standard genome sequencing and annotation.</title>
        <authorList>
            <consortium name="The Broad Institute Genomics Platform"/>
            <consortium name="The Broad Institute Genome Sequencing Center for Infectious Disease"/>
            <person name="Wu L."/>
            <person name="Ma J."/>
        </authorList>
    </citation>
    <scope>NUCLEOTIDE SEQUENCE [LARGE SCALE GENOMIC DNA]</scope>
    <source>
        <strain evidence="4">KCTC 42662</strain>
    </source>
</reference>
<dbReference type="Pfam" id="PF13439">
    <property type="entry name" value="Glyco_transf_4"/>
    <property type="match status" value="1"/>
</dbReference>
<dbReference type="PANTHER" id="PTHR45947:SF3">
    <property type="entry name" value="SULFOQUINOVOSYL TRANSFERASE SQD2"/>
    <property type="match status" value="1"/>
</dbReference>
<dbReference type="PANTHER" id="PTHR45947">
    <property type="entry name" value="SULFOQUINOVOSYL TRANSFERASE SQD2"/>
    <property type="match status" value="1"/>
</dbReference>
<keyword evidence="3" id="KW-0328">Glycosyltransferase</keyword>